<protein>
    <submittedName>
        <fullName evidence="2">Putative transcriptional regulator YdeE</fullName>
    </submittedName>
</protein>
<dbReference type="InterPro" id="IPR010499">
    <property type="entry name" value="AraC_E-bd"/>
</dbReference>
<dbReference type="InterPro" id="IPR053182">
    <property type="entry name" value="YobU-like_regulator"/>
</dbReference>
<dbReference type="AlphaFoldDB" id="A0A2N3VDH2"/>
<evidence type="ECO:0000313" key="3">
    <source>
        <dbReference type="Proteomes" id="UP000233766"/>
    </source>
</evidence>
<dbReference type="Gene3D" id="3.20.80.10">
    <property type="entry name" value="Regulatory factor, effector binding domain"/>
    <property type="match status" value="1"/>
</dbReference>
<name>A0A2N3VDH2_9NOCA</name>
<sequence>MEVNRTIAPGVQAAEVDICPAQIWLGWGLIAWRNPSRTLRESHQLQFEIVERDETWVAGLPVRSPKRALGELRDRDLEAAWSAVLHQDLGGPLASAYTDYTGELSTYNTQIVGYQCESLDQVTRGHLAARLPRGTYARFSSVGNFPQVMTDLWTQIAYAEEHNQIKRTFTGDFECYPHAYKIDLYLAVDPR</sequence>
<dbReference type="EMBL" id="PJMW01000002">
    <property type="protein sequence ID" value="PKV79682.1"/>
    <property type="molecule type" value="Genomic_DNA"/>
</dbReference>
<dbReference type="SMART" id="SM00871">
    <property type="entry name" value="AraC_E_bind"/>
    <property type="match status" value="1"/>
</dbReference>
<dbReference type="InterPro" id="IPR011256">
    <property type="entry name" value="Reg_factor_effector_dom_sf"/>
</dbReference>
<evidence type="ECO:0000313" key="2">
    <source>
        <dbReference type="EMBL" id="PKV79682.1"/>
    </source>
</evidence>
<evidence type="ECO:0000259" key="1">
    <source>
        <dbReference type="SMART" id="SM00871"/>
    </source>
</evidence>
<feature type="domain" description="AraC effector-binding" evidence="1">
    <location>
        <begin position="45"/>
        <end position="189"/>
    </location>
</feature>
<proteinExistence type="predicted"/>
<dbReference type="SUPFAM" id="SSF55136">
    <property type="entry name" value="Probable bacterial effector-binding domain"/>
    <property type="match status" value="1"/>
</dbReference>
<dbReference type="Proteomes" id="UP000233766">
    <property type="component" value="Unassembled WGS sequence"/>
</dbReference>
<dbReference type="PANTHER" id="PTHR36444">
    <property type="entry name" value="TRANSCRIPTIONAL REGULATOR PROTEIN YOBU-RELATED"/>
    <property type="match status" value="1"/>
</dbReference>
<gene>
    <name evidence="2" type="ORF">ATK86_4091</name>
</gene>
<comment type="caution">
    <text evidence="2">The sequence shown here is derived from an EMBL/GenBank/DDBJ whole genome shotgun (WGS) entry which is preliminary data.</text>
</comment>
<organism evidence="2 3">
    <name type="scientific">Nocardia fluminea</name>
    <dbReference type="NCBI Taxonomy" id="134984"/>
    <lineage>
        <taxon>Bacteria</taxon>
        <taxon>Bacillati</taxon>
        <taxon>Actinomycetota</taxon>
        <taxon>Actinomycetes</taxon>
        <taxon>Mycobacteriales</taxon>
        <taxon>Nocardiaceae</taxon>
        <taxon>Nocardia</taxon>
    </lineage>
</organism>
<dbReference type="Pfam" id="PF14526">
    <property type="entry name" value="Cass2"/>
    <property type="match status" value="1"/>
</dbReference>
<accession>A0A2N3VDH2</accession>
<dbReference type="InterPro" id="IPR029441">
    <property type="entry name" value="Cass2"/>
</dbReference>
<dbReference type="PANTHER" id="PTHR36444:SF2">
    <property type="entry name" value="TRANSCRIPTIONAL REGULATOR PROTEIN YOBU-RELATED"/>
    <property type="match status" value="1"/>
</dbReference>
<reference evidence="2 3" key="1">
    <citation type="submission" date="2017-12" db="EMBL/GenBank/DDBJ databases">
        <title>Sequencing the genomes of 1000 Actinobacteria strains.</title>
        <authorList>
            <person name="Klenk H.-P."/>
        </authorList>
    </citation>
    <scope>NUCLEOTIDE SEQUENCE [LARGE SCALE GENOMIC DNA]</scope>
    <source>
        <strain evidence="2 3">DSM 44489</strain>
    </source>
</reference>
<keyword evidence="3" id="KW-1185">Reference proteome</keyword>